<dbReference type="KEGG" id="paca:ID47_05675"/>
<reference evidence="2 3" key="1">
    <citation type="submission" date="2014-07" db="EMBL/GenBank/DDBJ databases">
        <title>Comparative genomic insights into amoeba endosymbionts belonging to the families of Holosporaceae and Candidatus Midichloriaceae within Rickettsiales.</title>
        <authorList>
            <person name="Wang Z."/>
            <person name="Wu M."/>
        </authorList>
    </citation>
    <scope>NUCLEOTIDE SEQUENCE [LARGE SCALE GENOMIC DNA]</scope>
    <source>
        <strain evidence="2">PRA3</strain>
    </source>
</reference>
<evidence type="ECO:0000313" key="3">
    <source>
        <dbReference type="Proteomes" id="UP000028926"/>
    </source>
</evidence>
<evidence type="ECO:0000256" key="1">
    <source>
        <dbReference type="SAM" id="MobiDB-lite"/>
    </source>
</evidence>
<protein>
    <submittedName>
        <fullName evidence="2">Uncharacterized protein</fullName>
    </submittedName>
</protein>
<accession>A0A077AT02</accession>
<feature type="region of interest" description="Disordered" evidence="1">
    <location>
        <begin position="132"/>
        <end position="181"/>
    </location>
</feature>
<name>A0A077AT02_9PROT</name>
<gene>
    <name evidence="2" type="ORF">ID47_05675</name>
</gene>
<dbReference type="HOGENOM" id="CLU_1486495_0_0_5"/>
<organism evidence="2 3">
    <name type="scientific">Candidatus Odyssella acanthamoebae</name>
    <dbReference type="NCBI Taxonomy" id="91604"/>
    <lineage>
        <taxon>Bacteria</taxon>
        <taxon>Pseudomonadati</taxon>
        <taxon>Pseudomonadota</taxon>
        <taxon>Alphaproteobacteria</taxon>
        <taxon>Holosporales</taxon>
        <taxon>Candidatus Paracaedibacteraceae</taxon>
        <taxon>Candidatus Odyssella</taxon>
    </lineage>
</organism>
<sequence length="181" mass="20141">MDILSFKYSGAFLIISFSLMSAGDTSEANGENPTLPLPQQGYSAADKRKMLQNLKGFGETKENNMDLKKQLPTDKVPLSASLPADTFDTFGAANSQGHHDTTENTQVNNTFPADLPLPLGETLEEDPFFPYQDITGQLNDHQDPNILAMPENNNPPQNFQKVHSFEEEQFDSMRTQETSVR</sequence>
<dbReference type="AlphaFoldDB" id="A0A077AT02"/>
<feature type="compositionally biased region" description="Polar residues" evidence="1">
    <location>
        <begin position="172"/>
        <end position="181"/>
    </location>
</feature>
<dbReference type="EMBL" id="CP008941">
    <property type="protein sequence ID" value="AIK96332.1"/>
    <property type="molecule type" value="Genomic_DNA"/>
</dbReference>
<proteinExistence type="predicted"/>
<evidence type="ECO:0000313" key="2">
    <source>
        <dbReference type="EMBL" id="AIK96332.1"/>
    </source>
</evidence>
<feature type="compositionally biased region" description="Polar residues" evidence="1">
    <location>
        <begin position="151"/>
        <end position="161"/>
    </location>
</feature>
<keyword evidence="3" id="KW-1185">Reference proteome</keyword>
<dbReference type="Proteomes" id="UP000028926">
    <property type="component" value="Chromosome"/>
</dbReference>
<feature type="region of interest" description="Disordered" evidence="1">
    <location>
        <begin position="87"/>
        <end position="107"/>
    </location>
</feature>
<dbReference type="RefSeq" id="WP_038464650.1">
    <property type="nucleotide sequence ID" value="NZ_CP008941.1"/>
</dbReference>